<dbReference type="Proteomes" id="UP000319502">
    <property type="component" value="Unassembled WGS sequence"/>
</dbReference>
<sequence length="368" mass="41254">MRQTMARAGIYKSEVLRARDRLIAQGRHPSIDAVRVELGNTGSKTTISRYLKEIEEEEGGRSKGTAAVSESILELASRLAERLHEEADARLHEQATRHDATLQALRNDLAAAQSESAAFRDQLERAQLTLDETGEELEASRASGQEQATRCAQLEQQVTDLLERVAEAGAYAQSLESLHQNARDALEHFRQAAKEQREQIQRQHDQQVAFFQSELRSQQEASSRLQQKQLEAQRETSELGNQLKATKAKLIEAETSARSLAVQVQRLDEAEQRVRDLERRLADRENRLTAVDDERKQLFAENRAYSVQLRDAAAELASLRSAGVAHEQLFSKIEDQMKTLMGRAAGDAKAGEHAKVVRKRKTDVKAAT</sequence>
<evidence type="ECO:0000313" key="5">
    <source>
        <dbReference type="Proteomes" id="UP000319502"/>
    </source>
</evidence>
<reference evidence="4 5" key="1">
    <citation type="submission" date="2019-07" db="EMBL/GenBank/DDBJ databases">
        <title>The pathways for chlorine oxyanion respiration interact through the shared metabolite chlorate.</title>
        <authorList>
            <person name="Barnum T.P."/>
            <person name="Cheng Y."/>
            <person name="Hill K.A."/>
            <person name="Lucas L.N."/>
            <person name="Carlson H.K."/>
            <person name="Coates J.D."/>
        </authorList>
    </citation>
    <scope>NUCLEOTIDE SEQUENCE [LARGE SCALE GENOMIC DNA]</scope>
    <source>
        <strain evidence="4 5">SFB-3</strain>
    </source>
</reference>
<feature type="domain" description="KfrA N-terminal DNA-binding" evidence="3">
    <location>
        <begin position="12"/>
        <end position="122"/>
    </location>
</feature>
<organism evidence="4 5">
    <name type="scientific">Denitromonas halophila</name>
    <dbReference type="NCBI Taxonomy" id="1629404"/>
    <lineage>
        <taxon>Bacteria</taxon>
        <taxon>Pseudomonadati</taxon>
        <taxon>Pseudomonadota</taxon>
        <taxon>Betaproteobacteria</taxon>
        <taxon>Rhodocyclales</taxon>
        <taxon>Zoogloeaceae</taxon>
        <taxon>Denitromonas</taxon>
    </lineage>
</organism>
<dbReference type="AlphaFoldDB" id="A0A557QSP9"/>
<dbReference type="RefSeq" id="WP_186301533.1">
    <property type="nucleotide sequence ID" value="NZ_VMNK01000010.1"/>
</dbReference>
<dbReference type="EMBL" id="VMNK01000010">
    <property type="protein sequence ID" value="TVO55940.1"/>
    <property type="molecule type" value="Genomic_DNA"/>
</dbReference>
<evidence type="ECO:0000256" key="2">
    <source>
        <dbReference type="SAM" id="MobiDB-lite"/>
    </source>
</evidence>
<feature type="region of interest" description="Disordered" evidence="2">
    <location>
        <begin position="344"/>
        <end position="368"/>
    </location>
</feature>
<comment type="caution">
    <text evidence="4">The sequence shown here is derived from an EMBL/GenBank/DDBJ whole genome shotgun (WGS) entry which is preliminary data.</text>
</comment>
<protein>
    <submittedName>
        <fullName evidence="4">Integrase</fullName>
    </submittedName>
</protein>
<accession>A0A557QSP9</accession>
<evidence type="ECO:0000259" key="3">
    <source>
        <dbReference type="Pfam" id="PF11740"/>
    </source>
</evidence>
<gene>
    <name evidence="4" type="ORF">FHP91_12090</name>
</gene>
<evidence type="ECO:0000256" key="1">
    <source>
        <dbReference type="SAM" id="Coils"/>
    </source>
</evidence>
<name>A0A557QSP9_9RHOO</name>
<keyword evidence="1" id="KW-0175">Coiled coil</keyword>
<evidence type="ECO:0000313" key="4">
    <source>
        <dbReference type="EMBL" id="TVO55940.1"/>
    </source>
</evidence>
<keyword evidence="5" id="KW-1185">Reference proteome</keyword>
<feature type="coiled-coil region" evidence="1">
    <location>
        <begin position="172"/>
        <end position="294"/>
    </location>
</feature>
<dbReference type="InterPro" id="IPR021104">
    <property type="entry name" value="KfrA_DNA-bd_N"/>
</dbReference>
<feature type="coiled-coil region" evidence="1">
    <location>
        <begin position="95"/>
        <end position="143"/>
    </location>
</feature>
<dbReference type="Pfam" id="PF11740">
    <property type="entry name" value="KfrA_N"/>
    <property type="match status" value="1"/>
</dbReference>
<proteinExistence type="predicted"/>